<dbReference type="EMBL" id="HACA01024968">
    <property type="protein sequence ID" value="CDW42329.1"/>
    <property type="molecule type" value="Transcribed_RNA"/>
</dbReference>
<proteinExistence type="predicted"/>
<organism evidence="1">
    <name type="scientific">Lepeophtheirus salmonis</name>
    <name type="common">Salmon louse</name>
    <name type="synonym">Caligus salmonis</name>
    <dbReference type="NCBI Taxonomy" id="72036"/>
    <lineage>
        <taxon>Eukaryota</taxon>
        <taxon>Metazoa</taxon>
        <taxon>Ecdysozoa</taxon>
        <taxon>Arthropoda</taxon>
        <taxon>Crustacea</taxon>
        <taxon>Multicrustacea</taxon>
        <taxon>Hexanauplia</taxon>
        <taxon>Copepoda</taxon>
        <taxon>Siphonostomatoida</taxon>
        <taxon>Caligidae</taxon>
        <taxon>Lepeophtheirus</taxon>
    </lineage>
</organism>
<dbReference type="AlphaFoldDB" id="A0A0K2UVN1"/>
<accession>A0A0K2UVN1</accession>
<sequence length="63" mass="7295">MPSDVVVYRVEVQKLIKKTSITLHTELLMLLSQEGQLLNFTSLCLYIFDTVYESKDFFFANSS</sequence>
<evidence type="ECO:0000313" key="1">
    <source>
        <dbReference type="EMBL" id="CDW42328.1"/>
    </source>
</evidence>
<reference evidence="1" key="1">
    <citation type="submission" date="2014-05" db="EMBL/GenBank/DDBJ databases">
        <authorList>
            <person name="Chronopoulou M."/>
        </authorList>
    </citation>
    <scope>NUCLEOTIDE SEQUENCE</scope>
    <source>
        <tissue evidence="1">Whole organism</tissue>
    </source>
</reference>
<dbReference type="EMBL" id="HACA01024967">
    <property type="protein sequence ID" value="CDW42328.1"/>
    <property type="molecule type" value="Transcribed_RNA"/>
</dbReference>
<protein>
    <submittedName>
        <fullName evidence="1">Uncharacterized protein</fullName>
    </submittedName>
</protein>
<name>A0A0K2UVN1_LEPSM</name>